<dbReference type="EMBL" id="CAXDID020000227">
    <property type="protein sequence ID" value="CAL6059805.1"/>
    <property type="molecule type" value="Genomic_DNA"/>
</dbReference>
<name>A0AA86UDT7_9EUKA</name>
<dbReference type="Proteomes" id="UP001642409">
    <property type="component" value="Unassembled WGS sequence"/>
</dbReference>
<proteinExistence type="predicted"/>
<evidence type="ECO:0000313" key="2">
    <source>
        <dbReference type="EMBL" id="CAL6059805.1"/>
    </source>
</evidence>
<dbReference type="Gene3D" id="1.10.10.60">
    <property type="entry name" value="Homeodomain-like"/>
    <property type="match status" value="1"/>
</dbReference>
<dbReference type="EMBL" id="CATOUU010000785">
    <property type="protein sequence ID" value="CAI9948056.1"/>
    <property type="molecule type" value="Genomic_DNA"/>
</dbReference>
<gene>
    <name evidence="1" type="ORF">HINF_LOCUS35701</name>
    <name evidence="2" type="ORF">HINF_LOCUS48921</name>
</gene>
<sequence length="92" mass="11064">MNKRVYHRWTEEESTRLYKFVLRCDRNWAMVQNQFPQFTMLQLQNKFLVMQKQMQSQKQKNAKVEQANISAYSAENTDTLQQLMNLLSAKSQ</sequence>
<reference evidence="1" key="1">
    <citation type="submission" date="2023-06" db="EMBL/GenBank/DDBJ databases">
        <authorList>
            <person name="Kurt Z."/>
        </authorList>
    </citation>
    <scope>NUCLEOTIDE SEQUENCE</scope>
</reference>
<dbReference type="Pfam" id="PF13921">
    <property type="entry name" value="Myb_DNA-bind_6"/>
    <property type="match status" value="1"/>
</dbReference>
<dbReference type="AlphaFoldDB" id="A0AA86UDT7"/>
<comment type="caution">
    <text evidence="1">The sequence shown here is derived from an EMBL/GenBank/DDBJ whole genome shotgun (WGS) entry which is preliminary data.</text>
</comment>
<organism evidence="1">
    <name type="scientific">Hexamita inflata</name>
    <dbReference type="NCBI Taxonomy" id="28002"/>
    <lineage>
        <taxon>Eukaryota</taxon>
        <taxon>Metamonada</taxon>
        <taxon>Diplomonadida</taxon>
        <taxon>Hexamitidae</taxon>
        <taxon>Hexamitinae</taxon>
        <taxon>Hexamita</taxon>
    </lineage>
</organism>
<evidence type="ECO:0000313" key="1">
    <source>
        <dbReference type="EMBL" id="CAI9948056.1"/>
    </source>
</evidence>
<evidence type="ECO:0000313" key="3">
    <source>
        <dbReference type="Proteomes" id="UP001642409"/>
    </source>
</evidence>
<protein>
    <submittedName>
        <fullName evidence="1">SANT/Myb domain</fullName>
    </submittedName>
    <submittedName>
        <fullName evidence="2">SANT/Myb_domain</fullName>
    </submittedName>
</protein>
<reference evidence="2 3" key="2">
    <citation type="submission" date="2024-07" db="EMBL/GenBank/DDBJ databases">
        <authorList>
            <person name="Akdeniz Z."/>
        </authorList>
    </citation>
    <scope>NUCLEOTIDE SEQUENCE [LARGE SCALE GENOMIC DNA]</scope>
</reference>
<keyword evidence="3" id="KW-1185">Reference proteome</keyword>
<accession>A0AA86UDT7</accession>
<dbReference type="InterPro" id="IPR009057">
    <property type="entry name" value="Homeodomain-like_sf"/>
</dbReference>
<dbReference type="SUPFAM" id="SSF46689">
    <property type="entry name" value="Homeodomain-like"/>
    <property type="match status" value="1"/>
</dbReference>